<evidence type="ECO:0000313" key="3">
    <source>
        <dbReference type="EMBL" id="CAA9254111.1"/>
    </source>
</evidence>
<dbReference type="SUPFAM" id="SSF53474">
    <property type="entry name" value="alpha/beta-Hydrolases"/>
    <property type="match status" value="1"/>
</dbReference>
<dbReference type="AlphaFoldDB" id="A0A6J4IM97"/>
<evidence type="ECO:0000259" key="2">
    <source>
        <dbReference type="Pfam" id="PF07859"/>
    </source>
</evidence>
<protein>
    <submittedName>
        <fullName evidence="3">Alpha/beta hydrolase fold-3 domain protein</fullName>
    </submittedName>
</protein>
<dbReference type="InterPro" id="IPR050300">
    <property type="entry name" value="GDXG_lipolytic_enzyme"/>
</dbReference>
<feature type="domain" description="Alpha/beta hydrolase fold-3" evidence="2">
    <location>
        <begin position="88"/>
        <end position="297"/>
    </location>
</feature>
<evidence type="ECO:0000256" key="1">
    <source>
        <dbReference type="ARBA" id="ARBA00022801"/>
    </source>
</evidence>
<dbReference type="Pfam" id="PF07859">
    <property type="entry name" value="Abhydrolase_3"/>
    <property type="match status" value="1"/>
</dbReference>
<proteinExistence type="predicted"/>
<gene>
    <name evidence="3" type="ORF">AVDCRST_MAG50-2407</name>
</gene>
<dbReference type="InterPro" id="IPR029058">
    <property type="entry name" value="AB_hydrolase_fold"/>
</dbReference>
<dbReference type="Gene3D" id="3.40.50.1820">
    <property type="entry name" value="alpha/beta hydrolase"/>
    <property type="match status" value="1"/>
</dbReference>
<dbReference type="InterPro" id="IPR013094">
    <property type="entry name" value="AB_hydrolase_3"/>
</dbReference>
<dbReference type="EMBL" id="CADCTF010000114">
    <property type="protein sequence ID" value="CAA9254111.1"/>
    <property type="molecule type" value="Genomic_DNA"/>
</dbReference>
<reference evidence="3" key="1">
    <citation type="submission" date="2020-02" db="EMBL/GenBank/DDBJ databases">
        <authorList>
            <person name="Meier V. D."/>
        </authorList>
    </citation>
    <scope>NUCLEOTIDE SEQUENCE</scope>
    <source>
        <strain evidence="3">AVDCRST_MAG50</strain>
    </source>
</reference>
<accession>A0A6J4IM97</accession>
<sequence length="323" mass="34575">MALVDADEAMLEETRTFNAAVEELLAKAPSVHTVDPAESRAARAEGRGTFPAPVVVDQGHDRTITGPAGNDIGLRTFVPPGDVRGVYLHIHGGGWVLGSSHLQDVALWRLAAEASVAVVSVDYRLAPEHPFPAGPNDCEAAARWLIDSAAQEYGADAADRLLIGGESAGAHLAALTLLRLRDANGTVEPFVAANLVFGAFDLSMTPSQRRWGNRNLILSTPIMAWFYDCFLPDLSAEERRAPEVSPLYADLSGMPPALFSVGAMDPLIDDSLFMAARWAMAGAEADLRVYPEAVHGFNAFPLGVARMCNEAQWAFLRQGVSPS</sequence>
<dbReference type="PANTHER" id="PTHR48081:SF8">
    <property type="entry name" value="ALPHA_BETA HYDROLASE FOLD-3 DOMAIN-CONTAINING PROTEIN-RELATED"/>
    <property type="match status" value="1"/>
</dbReference>
<name>A0A6J4IM97_9ACTN</name>
<organism evidence="3">
    <name type="scientific">uncultured Acidimicrobiales bacterium</name>
    <dbReference type="NCBI Taxonomy" id="310071"/>
    <lineage>
        <taxon>Bacteria</taxon>
        <taxon>Bacillati</taxon>
        <taxon>Actinomycetota</taxon>
        <taxon>Acidimicrobiia</taxon>
        <taxon>Acidimicrobiales</taxon>
        <taxon>environmental samples</taxon>
    </lineage>
</organism>
<dbReference type="GO" id="GO:0016787">
    <property type="term" value="F:hydrolase activity"/>
    <property type="evidence" value="ECO:0007669"/>
    <property type="project" value="UniProtKB-KW"/>
</dbReference>
<keyword evidence="1 3" id="KW-0378">Hydrolase</keyword>
<dbReference type="PANTHER" id="PTHR48081">
    <property type="entry name" value="AB HYDROLASE SUPERFAMILY PROTEIN C4A8.06C"/>
    <property type="match status" value="1"/>
</dbReference>